<evidence type="ECO:0000256" key="1">
    <source>
        <dbReference type="ARBA" id="ARBA00004496"/>
    </source>
</evidence>
<dbReference type="GO" id="GO:0071555">
    <property type="term" value="P:cell wall organization"/>
    <property type="evidence" value="ECO:0007669"/>
    <property type="project" value="UniProtKB-KW"/>
</dbReference>
<evidence type="ECO:0000259" key="16">
    <source>
        <dbReference type="Pfam" id="PF02875"/>
    </source>
</evidence>
<evidence type="ECO:0000256" key="10">
    <source>
        <dbReference type="ARBA" id="ARBA00022984"/>
    </source>
</evidence>
<comment type="catalytic activity">
    <reaction evidence="13 14">
        <text>UDP-N-acetyl-alpha-D-muramate + L-alanine + ATP = UDP-N-acetyl-alpha-D-muramoyl-L-alanine + ADP + phosphate + H(+)</text>
        <dbReference type="Rhea" id="RHEA:23372"/>
        <dbReference type="ChEBI" id="CHEBI:15378"/>
        <dbReference type="ChEBI" id="CHEBI:30616"/>
        <dbReference type="ChEBI" id="CHEBI:43474"/>
        <dbReference type="ChEBI" id="CHEBI:57972"/>
        <dbReference type="ChEBI" id="CHEBI:70757"/>
        <dbReference type="ChEBI" id="CHEBI:83898"/>
        <dbReference type="ChEBI" id="CHEBI:456216"/>
        <dbReference type="EC" id="6.3.2.8"/>
    </reaction>
</comment>
<evidence type="ECO:0000256" key="3">
    <source>
        <dbReference type="ARBA" id="ARBA00012211"/>
    </source>
</evidence>
<feature type="domain" description="Mur ligase N-terminal catalytic" evidence="15">
    <location>
        <begin position="2"/>
        <end position="99"/>
    </location>
</feature>
<evidence type="ECO:0000256" key="7">
    <source>
        <dbReference type="ARBA" id="ARBA00022741"/>
    </source>
</evidence>
<reference evidence="18" key="1">
    <citation type="submission" date="2020-10" db="EMBL/GenBank/DDBJ databases">
        <authorList>
            <person name="Gilroy R."/>
        </authorList>
    </citation>
    <scope>NUCLEOTIDE SEQUENCE</scope>
    <source>
        <strain evidence="18">CHK197-8231</strain>
    </source>
</reference>
<dbReference type="Gene3D" id="3.40.1190.10">
    <property type="entry name" value="Mur-like, catalytic domain"/>
    <property type="match status" value="1"/>
</dbReference>
<dbReference type="HAMAP" id="MF_00046">
    <property type="entry name" value="MurC"/>
    <property type="match status" value="1"/>
</dbReference>
<name>A0A9D1HWM3_9BACT</name>
<evidence type="ECO:0000256" key="12">
    <source>
        <dbReference type="ARBA" id="ARBA00023316"/>
    </source>
</evidence>
<keyword evidence="9 14" id="KW-0133">Cell shape</keyword>
<evidence type="ECO:0000256" key="2">
    <source>
        <dbReference type="ARBA" id="ARBA00004752"/>
    </source>
</evidence>
<dbReference type="EMBL" id="DVML01000024">
    <property type="protein sequence ID" value="HIU22720.1"/>
    <property type="molecule type" value="Genomic_DNA"/>
</dbReference>
<dbReference type="GO" id="GO:0005524">
    <property type="term" value="F:ATP binding"/>
    <property type="evidence" value="ECO:0007669"/>
    <property type="project" value="UniProtKB-UniRule"/>
</dbReference>
<dbReference type="InterPro" id="IPR036565">
    <property type="entry name" value="Mur-like_cat_sf"/>
</dbReference>
<keyword evidence="10 14" id="KW-0573">Peptidoglycan synthesis</keyword>
<keyword evidence="8 14" id="KW-0067">ATP-binding</keyword>
<keyword evidence="11 14" id="KW-0131">Cell cycle</keyword>
<dbReference type="GO" id="GO:0005737">
    <property type="term" value="C:cytoplasm"/>
    <property type="evidence" value="ECO:0007669"/>
    <property type="project" value="UniProtKB-SubCell"/>
</dbReference>
<evidence type="ECO:0000256" key="6">
    <source>
        <dbReference type="ARBA" id="ARBA00022618"/>
    </source>
</evidence>
<dbReference type="InterPro" id="IPR013221">
    <property type="entry name" value="Mur_ligase_cen"/>
</dbReference>
<evidence type="ECO:0000313" key="19">
    <source>
        <dbReference type="Proteomes" id="UP000824087"/>
    </source>
</evidence>
<sequence length="442" mass="50310">MYHFIGIKGSGMSALAQIMHRLGYQVQGSDVEEHFFTQVGLEELNIPILPFSADNIKEGMFIVKGNTFGEDHPEVKKAEELRLPIFTYQEMVGKLTKKFDTICVAGCHGKTTTTAMLAHVLGELKGANYLIGDGTGYAAKDNPYFVLESCEYQRHFLAYTPTYAIITNIELDHVDYFKDIDDVIDAYQSFANKAEKMVIACGDDPYTHALEVNRPIFYYGLDDDNDILAKNVEYHENGISFEVFVEGNYYGYFDVPFFGKHMLLNTLAVIAVCYYERMEAKEVSKTLKTHQGAKRRFTETVLGDVILIDDYGHHPTEVRATIKAAKQKYPDKKLVTVFQPHTFSRTKEFADGFAEAMNLADMSYVMEIHPAREKQEDFPDVTSDLIIDKLEHGAPIKMEDADELLQYRDAVILFMSPNDLSVLEDALKEKIEKRLEDEKENH</sequence>
<dbReference type="InterPro" id="IPR000713">
    <property type="entry name" value="Mur_ligase_N"/>
</dbReference>
<dbReference type="AlphaFoldDB" id="A0A9D1HWM3"/>
<accession>A0A9D1HWM3</accession>
<dbReference type="SUPFAM" id="SSF53244">
    <property type="entry name" value="MurD-like peptide ligases, peptide-binding domain"/>
    <property type="match status" value="1"/>
</dbReference>
<evidence type="ECO:0000256" key="5">
    <source>
        <dbReference type="ARBA" id="ARBA00022598"/>
    </source>
</evidence>
<keyword evidence="5 14" id="KW-0436">Ligase</keyword>
<dbReference type="GO" id="GO:0051301">
    <property type="term" value="P:cell division"/>
    <property type="evidence" value="ECO:0007669"/>
    <property type="project" value="UniProtKB-KW"/>
</dbReference>
<dbReference type="Pfam" id="PF01225">
    <property type="entry name" value="Mur_ligase"/>
    <property type="match status" value="1"/>
</dbReference>
<feature type="domain" description="Mur ligase C-terminal" evidence="16">
    <location>
        <begin position="303"/>
        <end position="407"/>
    </location>
</feature>
<evidence type="ECO:0000256" key="11">
    <source>
        <dbReference type="ARBA" id="ARBA00023306"/>
    </source>
</evidence>
<dbReference type="InterPro" id="IPR005758">
    <property type="entry name" value="UDP-N-AcMur_Ala_ligase_MurC"/>
</dbReference>
<comment type="function">
    <text evidence="14">Cell wall formation.</text>
</comment>
<gene>
    <name evidence="14" type="primary">murC</name>
    <name evidence="18" type="ORF">IAD49_03970</name>
</gene>
<dbReference type="NCBIfam" id="TIGR01082">
    <property type="entry name" value="murC"/>
    <property type="match status" value="1"/>
</dbReference>
<keyword evidence="7 14" id="KW-0547">Nucleotide-binding</keyword>
<dbReference type="InterPro" id="IPR004101">
    <property type="entry name" value="Mur_ligase_C"/>
</dbReference>
<keyword evidence="12 14" id="KW-0961">Cell wall biogenesis/degradation</keyword>
<keyword evidence="4 14" id="KW-0963">Cytoplasm</keyword>
<keyword evidence="6 14" id="KW-0132">Cell division</keyword>
<reference evidence="18" key="2">
    <citation type="journal article" date="2021" name="PeerJ">
        <title>Extensive microbial diversity within the chicken gut microbiome revealed by metagenomics and culture.</title>
        <authorList>
            <person name="Gilroy R."/>
            <person name="Ravi A."/>
            <person name="Getino M."/>
            <person name="Pursley I."/>
            <person name="Horton D.L."/>
            <person name="Alikhan N.F."/>
            <person name="Baker D."/>
            <person name="Gharbi K."/>
            <person name="Hall N."/>
            <person name="Watson M."/>
            <person name="Adriaenssens E.M."/>
            <person name="Foster-Nyarko E."/>
            <person name="Jarju S."/>
            <person name="Secka A."/>
            <person name="Antonio M."/>
            <person name="Oren A."/>
            <person name="Chaudhuri R.R."/>
            <person name="La Ragione R."/>
            <person name="Hildebrand F."/>
            <person name="Pallen M.J."/>
        </authorList>
    </citation>
    <scope>NUCLEOTIDE SEQUENCE</scope>
    <source>
        <strain evidence="18">CHK197-8231</strain>
    </source>
</reference>
<comment type="caution">
    <text evidence="18">The sequence shown here is derived from an EMBL/GenBank/DDBJ whole genome shotgun (WGS) entry which is preliminary data.</text>
</comment>
<feature type="binding site" evidence="14">
    <location>
        <begin position="106"/>
        <end position="112"/>
    </location>
    <ligand>
        <name>ATP</name>
        <dbReference type="ChEBI" id="CHEBI:30616"/>
    </ligand>
</feature>
<comment type="similarity">
    <text evidence="14">Belongs to the MurCDEF family.</text>
</comment>
<comment type="subcellular location">
    <subcellularLocation>
        <location evidence="1 14">Cytoplasm</location>
    </subcellularLocation>
</comment>
<organism evidence="18 19">
    <name type="scientific">Candidatus Fimihabitans intestinipullorum</name>
    <dbReference type="NCBI Taxonomy" id="2840820"/>
    <lineage>
        <taxon>Bacteria</taxon>
        <taxon>Bacillati</taxon>
        <taxon>Mycoplasmatota</taxon>
        <taxon>Mycoplasmatota incertae sedis</taxon>
        <taxon>Candidatus Fimihabitans</taxon>
    </lineage>
</organism>
<dbReference type="GO" id="GO:0008763">
    <property type="term" value="F:UDP-N-acetylmuramate-L-alanine ligase activity"/>
    <property type="evidence" value="ECO:0007669"/>
    <property type="project" value="UniProtKB-UniRule"/>
</dbReference>
<dbReference type="InterPro" id="IPR036615">
    <property type="entry name" value="Mur_ligase_C_dom_sf"/>
</dbReference>
<evidence type="ECO:0000256" key="9">
    <source>
        <dbReference type="ARBA" id="ARBA00022960"/>
    </source>
</evidence>
<dbReference type="SUPFAM" id="SSF53623">
    <property type="entry name" value="MurD-like peptide ligases, catalytic domain"/>
    <property type="match status" value="1"/>
</dbReference>
<evidence type="ECO:0000256" key="13">
    <source>
        <dbReference type="ARBA" id="ARBA00047833"/>
    </source>
</evidence>
<evidence type="ECO:0000313" key="18">
    <source>
        <dbReference type="EMBL" id="HIU22720.1"/>
    </source>
</evidence>
<dbReference type="Pfam" id="PF08245">
    <property type="entry name" value="Mur_ligase_M"/>
    <property type="match status" value="1"/>
</dbReference>
<dbReference type="PANTHER" id="PTHR43445">
    <property type="entry name" value="UDP-N-ACETYLMURAMATE--L-ALANINE LIGASE-RELATED"/>
    <property type="match status" value="1"/>
</dbReference>
<evidence type="ECO:0000256" key="4">
    <source>
        <dbReference type="ARBA" id="ARBA00022490"/>
    </source>
</evidence>
<evidence type="ECO:0000256" key="8">
    <source>
        <dbReference type="ARBA" id="ARBA00022840"/>
    </source>
</evidence>
<dbReference type="InterPro" id="IPR050061">
    <property type="entry name" value="MurCDEF_pg_biosynth"/>
</dbReference>
<evidence type="ECO:0000259" key="17">
    <source>
        <dbReference type="Pfam" id="PF08245"/>
    </source>
</evidence>
<dbReference type="Pfam" id="PF02875">
    <property type="entry name" value="Mur_ligase_C"/>
    <property type="match status" value="1"/>
</dbReference>
<feature type="domain" description="Mur ligase central" evidence="17">
    <location>
        <begin position="104"/>
        <end position="273"/>
    </location>
</feature>
<dbReference type="SUPFAM" id="SSF51984">
    <property type="entry name" value="MurCD N-terminal domain"/>
    <property type="match status" value="1"/>
</dbReference>
<protein>
    <recommendedName>
        <fullName evidence="3 14">UDP-N-acetylmuramate--L-alanine ligase</fullName>
        <ecNumber evidence="3 14">6.3.2.8</ecNumber>
    </recommendedName>
    <alternativeName>
        <fullName evidence="14">UDP-N-acetylmuramoyl-L-alanine synthetase</fullName>
    </alternativeName>
</protein>
<dbReference type="Gene3D" id="3.90.190.20">
    <property type="entry name" value="Mur ligase, C-terminal domain"/>
    <property type="match status" value="1"/>
</dbReference>
<dbReference type="EC" id="6.3.2.8" evidence="3 14"/>
<evidence type="ECO:0000256" key="14">
    <source>
        <dbReference type="HAMAP-Rule" id="MF_00046"/>
    </source>
</evidence>
<dbReference type="Proteomes" id="UP000824087">
    <property type="component" value="Unassembled WGS sequence"/>
</dbReference>
<dbReference type="Gene3D" id="3.40.50.720">
    <property type="entry name" value="NAD(P)-binding Rossmann-like Domain"/>
    <property type="match status" value="1"/>
</dbReference>
<dbReference type="GO" id="GO:0008360">
    <property type="term" value="P:regulation of cell shape"/>
    <property type="evidence" value="ECO:0007669"/>
    <property type="project" value="UniProtKB-KW"/>
</dbReference>
<dbReference type="GO" id="GO:0009252">
    <property type="term" value="P:peptidoglycan biosynthetic process"/>
    <property type="evidence" value="ECO:0007669"/>
    <property type="project" value="UniProtKB-UniRule"/>
</dbReference>
<dbReference type="PANTHER" id="PTHR43445:SF3">
    <property type="entry name" value="UDP-N-ACETYLMURAMATE--L-ALANINE LIGASE"/>
    <property type="match status" value="1"/>
</dbReference>
<evidence type="ECO:0000259" key="15">
    <source>
        <dbReference type="Pfam" id="PF01225"/>
    </source>
</evidence>
<comment type="pathway">
    <text evidence="2 14">Cell wall biogenesis; peptidoglycan biosynthesis.</text>
</comment>
<proteinExistence type="inferred from homology"/>